<protein>
    <submittedName>
        <fullName evidence="1">Uncharacterized protein</fullName>
    </submittedName>
</protein>
<dbReference type="EMBL" id="JAUSYP010000001">
    <property type="protein sequence ID" value="MDQ0751890.1"/>
    <property type="molecule type" value="Genomic_DNA"/>
</dbReference>
<evidence type="ECO:0000313" key="2">
    <source>
        <dbReference type="Proteomes" id="UP001232755"/>
    </source>
</evidence>
<dbReference type="RefSeq" id="WP_307177955.1">
    <property type="nucleotide sequence ID" value="NZ_JAUSYP010000001.1"/>
</dbReference>
<keyword evidence="2" id="KW-1185">Reference proteome</keyword>
<evidence type="ECO:0000313" key="1">
    <source>
        <dbReference type="EMBL" id="MDQ0751890.1"/>
    </source>
</evidence>
<comment type="caution">
    <text evidence="1">The sequence shown here is derived from an EMBL/GenBank/DDBJ whole genome shotgun (WGS) entry which is preliminary data.</text>
</comment>
<gene>
    <name evidence="1" type="ORF">QF034_006121</name>
</gene>
<name>A0ABU0QXR9_9ACTN</name>
<proteinExistence type="predicted"/>
<reference evidence="1 2" key="1">
    <citation type="submission" date="2023-07" db="EMBL/GenBank/DDBJ databases">
        <title>Comparative genomics of wheat-associated soil bacteria to identify genetic determinants of phenazine resistance.</title>
        <authorList>
            <person name="Mouncey N."/>
        </authorList>
    </citation>
    <scope>NUCLEOTIDE SEQUENCE [LARGE SCALE GENOMIC DNA]</scope>
    <source>
        <strain evidence="1 2">B3I12</strain>
    </source>
</reference>
<dbReference type="Proteomes" id="UP001232755">
    <property type="component" value="Unassembled WGS sequence"/>
</dbReference>
<accession>A0ABU0QXR9</accession>
<sequence length="114" mass="12747">MFHTEGRLDRLPESSGDWPLLVGRAHCLHGELGAPDQVLRRLVGPRTDQAEARASPRRPVCTRTRCLRPDTGLAADDEFEEGMFDLEGAVTALAVRIEDEGMTPPWRPEKWRGS</sequence>
<organism evidence="1 2">
    <name type="scientific">Streptomyces africanus</name>
    <dbReference type="NCBI Taxonomy" id="231024"/>
    <lineage>
        <taxon>Bacteria</taxon>
        <taxon>Bacillati</taxon>
        <taxon>Actinomycetota</taxon>
        <taxon>Actinomycetes</taxon>
        <taxon>Kitasatosporales</taxon>
        <taxon>Streptomycetaceae</taxon>
        <taxon>Streptomyces</taxon>
    </lineage>
</organism>